<evidence type="ECO:0000313" key="1">
    <source>
        <dbReference type="EMBL" id="GFJ82050.1"/>
    </source>
</evidence>
<reference evidence="1 2" key="2">
    <citation type="submission" date="2020-03" db="EMBL/GenBank/DDBJ databases">
        <authorList>
            <person name="Ichikawa N."/>
            <person name="Kimura A."/>
            <person name="Kitahashi Y."/>
            <person name="Uohara A."/>
        </authorList>
    </citation>
    <scope>NUCLEOTIDE SEQUENCE [LARGE SCALE GENOMIC DNA]</scope>
    <source>
        <strain evidence="1 2">NBRC 108639</strain>
    </source>
</reference>
<dbReference type="Proteomes" id="UP000482800">
    <property type="component" value="Unassembled WGS sequence"/>
</dbReference>
<reference evidence="1 2" key="1">
    <citation type="submission" date="2020-03" db="EMBL/GenBank/DDBJ databases">
        <title>Whole genome shotgun sequence of Phytohabitans houttuyneae NBRC 108639.</title>
        <authorList>
            <person name="Komaki H."/>
            <person name="Tamura T."/>
        </authorList>
    </citation>
    <scope>NUCLEOTIDE SEQUENCE [LARGE SCALE GENOMIC DNA]</scope>
    <source>
        <strain evidence="1 2">NBRC 108639</strain>
    </source>
</reference>
<dbReference type="AlphaFoldDB" id="A0A6V8KF22"/>
<comment type="caution">
    <text evidence="1">The sequence shown here is derived from an EMBL/GenBank/DDBJ whole genome shotgun (WGS) entry which is preliminary data.</text>
</comment>
<gene>
    <name evidence="1" type="ORF">Phou_062300</name>
</gene>
<accession>A0A6V8KF22</accession>
<sequence>MELLSASSRRGRIAVAVGAALGVAATVGAAAILRATLSDAPTQAEAASPSAATPATTAAAVVAATGPAGPQPVACMAQLADAVAARPAETAALGRYWAIHSRWWGEDMAASGGSTVVTAATYESRLWRASDGSGRQDVIAIPGENSRPDSSSTYTAGGLAGVLAEPIETRPAVLAAQLQTHSPPQMGPQWVLRAIADVYHTHATAQPVRVALLRVLAMQTTGLQCEGGWKDRAGRQGIAVAVNSNSDSTRDRLIFDPVTGALLAAEEVTLINPPALRGPTPRTQSYWLLLQARHVNDLPAGSAGTGKSGER</sequence>
<name>A0A6V8KF22_9ACTN</name>
<dbReference type="EMBL" id="BLPF01000002">
    <property type="protein sequence ID" value="GFJ82050.1"/>
    <property type="molecule type" value="Genomic_DNA"/>
</dbReference>
<protein>
    <submittedName>
        <fullName evidence="1">Uncharacterized protein</fullName>
    </submittedName>
</protein>
<evidence type="ECO:0000313" key="2">
    <source>
        <dbReference type="Proteomes" id="UP000482800"/>
    </source>
</evidence>
<proteinExistence type="predicted"/>
<organism evidence="1 2">
    <name type="scientific">Phytohabitans houttuyneae</name>
    <dbReference type="NCBI Taxonomy" id="1076126"/>
    <lineage>
        <taxon>Bacteria</taxon>
        <taxon>Bacillati</taxon>
        <taxon>Actinomycetota</taxon>
        <taxon>Actinomycetes</taxon>
        <taxon>Micromonosporales</taxon>
        <taxon>Micromonosporaceae</taxon>
    </lineage>
</organism>
<keyword evidence="2" id="KW-1185">Reference proteome</keyword>